<reference evidence="3" key="1">
    <citation type="submission" date="2025-08" db="UniProtKB">
        <authorList>
            <consortium name="RefSeq"/>
        </authorList>
    </citation>
    <scope>IDENTIFICATION</scope>
    <source>
        <strain evidence="3">14028-0561.14</strain>
        <tissue evidence="3">Whole fly</tissue>
    </source>
</reference>
<feature type="compositionally biased region" description="Basic residues" evidence="1">
    <location>
        <begin position="82"/>
        <end position="95"/>
    </location>
</feature>
<dbReference type="Proteomes" id="UP001652661">
    <property type="component" value="Chromosome X"/>
</dbReference>
<feature type="region of interest" description="Disordered" evidence="1">
    <location>
        <begin position="1"/>
        <end position="217"/>
    </location>
</feature>
<evidence type="ECO:0000256" key="1">
    <source>
        <dbReference type="SAM" id="MobiDB-lite"/>
    </source>
</evidence>
<gene>
    <name evidence="3" type="primary">LOC121502131</name>
</gene>
<feature type="compositionally biased region" description="Basic and acidic residues" evidence="1">
    <location>
        <begin position="46"/>
        <end position="59"/>
    </location>
</feature>
<sequence length="217" mass="23641">MDSAPLNAEKPVDAGIEAETEAATCNDLETEKNTSAGDEVIPKILDLSKEQEDADKPLDDGIEAVATYSTDPESEKEQEPKKMKKNKRNKKKKSHHHDDDKAERKAAKKKKKQLDAGIQEEVEVTCSTLGATDPETEKEALEDDKASRKRSGTIEIEEDPKKKKIEEIKTQDEADAAPSQGEGGTSEEVKFNVPKSPLGTPKAIKGTASAKAKLSPF</sequence>
<feature type="compositionally biased region" description="Basic and acidic residues" evidence="1">
    <location>
        <begin position="135"/>
        <end position="146"/>
    </location>
</feature>
<name>A0ABM3C569_DROKI</name>
<dbReference type="GeneID" id="121502131"/>
<accession>A0ABM3C569</accession>
<feature type="compositionally biased region" description="Basic and acidic residues" evidence="1">
    <location>
        <begin position="159"/>
        <end position="172"/>
    </location>
</feature>
<evidence type="ECO:0000313" key="3">
    <source>
        <dbReference type="RefSeq" id="XP_041630971.1"/>
    </source>
</evidence>
<feature type="compositionally biased region" description="Basic and acidic residues" evidence="1">
    <location>
        <begin position="96"/>
        <end position="105"/>
    </location>
</feature>
<protein>
    <submittedName>
        <fullName evidence="3">Uncharacterized protein</fullName>
    </submittedName>
</protein>
<dbReference type="RefSeq" id="XP_041630971.1">
    <property type="nucleotide sequence ID" value="XM_041775037.1"/>
</dbReference>
<evidence type="ECO:0000313" key="2">
    <source>
        <dbReference type="Proteomes" id="UP001652661"/>
    </source>
</evidence>
<proteinExistence type="predicted"/>
<organism evidence="2 3">
    <name type="scientific">Drosophila kikkawai</name>
    <name type="common">Fruit fly</name>
    <dbReference type="NCBI Taxonomy" id="30033"/>
    <lineage>
        <taxon>Eukaryota</taxon>
        <taxon>Metazoa</taxon>
        <taxon>Ecdysozoa</taxon>
        <taxon>Arthropoda</taxon>
        <taxon>Hexapoda</taxon>
        <taxon>Insecta</taxon>
        <taxon>Pterygota</taxon>
        <taxon>Neoptera</taxon>
        <taxon>Endopterygota</taxon>
        <taxon>Diptera</taxon>
        <taxon>Brachycera</taxon>
        <taxon>Muscomorpha</taxon>
        <taxon>Ephydroidea</taxon>
        <taxon>Drosophilidae</taxon>
        <taxon>Drosophila</taxon>
        <taxon>Sophophora</taxon>
    </lineage>
</organism>
<keyword evidence="2" id="KW-1185">Reference proteome</keyword>